<evidence type="ECO:0000313" key="12">
    <source>
        <dbReference type="EMBL" id="KAF6219306.1"/>
    </source>
</evidence>
<dbReference type="PROSITE" id="PS50174">
    <property type="entry name" value="G_PATCH"/>
    <property type="match status" value="1"/>
</dbReference>
<dbReference type="CDD" id="cd02646">
    <property type="entry name" value="R3H_G-patch"/>
    <property type="match status" value="1"/>
</dbReference>
<feature type="compositionally biased region" description="Basic and acidic residues" evidence="9">
    <location>
        <begin position="227"/>
        <end position="239"/>
    </location>
</feature>
<evidence type="ECO:0000256" key="3">
    <source>
        <dbReference type="ARBA" id="ARBA00010306"/>
    </source>
</evidence>
<feature type="region of interest" description="Disordered" evidence="9">
    <location>
        <begin position="590"/>
        <end position="617"/>
    </location>
</feature>
<sequence length="837" mass="91773">MMGRGRGGVRGKGGGGPSPNKAGARGGLRASFGASTNNSDLDTKQSNGFTQSHFSLSEEARNTERHHSWNSDLKLRHSRVPFISAGTSTVEDLNPVIQKSKNSGEVTESSFQEKSRAPAKASENQSTTYVVAPDGQMSEMTLRDLKSATAAQAKSDGLDSMSKRSSVQLGLKNAEASKEVFFTDLKGADEPVHTGLAPPVIRRSSSPSGSDSSGEIIIFAGRRHSRKKDDQKHTSDARSRRLNGQGIQDTLNPSDHGSFMATVVDDPINVRTERTQSAPKQTPSTFSLSDPERASGHLDGNPGVTAIKSGRGRRGRHSRKERKDEGILDDYVANLRDGGDLEAFAESSMLNQRDLGGPSTAAWQDEVKSPTTGRVERKTLTNTEEWDSADLDDFDELSTSNETLDSIEQVLSKRERPSGVQYLVIRAGYTVDGARWFPISSLNIPGAEALIAEFEDKAELDRLLNGSDVSDASLTLDEQEAQDLQEDLDDQEDKKDLENRRKERMTDEQRATLLSEQEELGLGPNDLILCHEGDVGTDSEEESQLDGLWERAVTHRAPSKSKRTKRSRSTFPSATAFADILDQDPYDGFDVMDQQRPSLRKRPKGRRGKLSMELSDSELEQSIQTAWEKDRTKKKLRKQKREELRAQGLLGKKNKIDLRAKYSEGISMTEVKKEIRDFLQSSMESLPLPPMAQGDRKMVHEIANAFRLKSKSIGGGKSRFPVLYRTSRTIQYNDETLKAAESVLSSGRFFPRMDGAKKKGVLAGRGRRGGAASASVSYRDGEVVGAAAPEIGQENRGRTMLERMGWSTGTALGALNNNRGLVQPVAQVVKTSRSGLG</sequence>
<feature type="compositionally biased region" description="Low complexity" evidence="9">
    <location>
        <begin position="204"/>
        <end position="214"/>
    </location>
</feature>
<keyword evidence="5" id="KW-0963">Cytoplasm</keyword>
<dbReference type="GO" id="GO:0006397">
    <property type="term" value="P:mRNA processing"/>
    <property type="evidence" value="ECO:0007669"/>
    <property type="project" value="UniProtKB-KW"/>
</dbReference>
<feature type="domain" description="R3H" evidence="11">
    <location>
        <begin position="665"/>
        <end position="727"/>
    </location>
</feature>
<evidence type="ECO:0000256" key="4">
    <source>
        <dbReference type="ARBA" id="ARBA00018964"/>
    </source>
</evidence>
<feature type="compositionally biased region" description="Basic residues" evidence="9">
    <location>
        <begin position="598"/>
        <end position="609"/>
    </location>
</feature>
<evidence type="ECO:0000256" key="8">
    <source>
        <dbReference type="ARBA" id="ARBA00023242"/>
    </source>
</evidence>
<dbReference type="GO" id="GO:0003676">
    <property type="term" value="F:nucleic acid binding"/>
    <property type="evidence" value="ECO:0007669"/>
    <property type="project" value="UniProtKB-UniRule"/>
</dbReference>
<dbReference type="InterPro" id="IPR036867">
    <property type="entry name" value="R3H_dom_sf"/>
</dbReference>
<dbReference type="Pfam" id="PF01424">
    <property type="entry name" value="R3H"/>
    <property type="match status" value="1"/>
</dbReference>
<gene>
    <name evidence="12" type="ORF">HO133_005131</name>
</gene>
<feature type="region of interest" description="Disordered" evidence="9">
    <location>
        <begin position="272"/>
        <end position="323"/>
    </location>
</feature>
<feature type="compositionally biased region" description="Acidic residues" evidence="9">
    <location>
        <begin position="481"/>
        <end position="491"/>
    </location>
</feature>
<evidence type="ECO:0000256" key="5">
    <source>
        <dbReference type="ARBA" id="ARBA00022490"/>
    </source>
</evidence>
<dbReference type="InterPro" id="IPR051189">
    <property type="entry name" value="Splicing_assoc_domain"/>
</dbReference>
<dbReference type="GO" id="GO:0005737">
    <property type="term" value="C:cytoplasm"/>
    <property type="evidence" value="ECO:0007669"/>
    <property type="project" value="UniProtKB-SubCell"/>
</dbReference>
<dbReference type="Proteomes" id="UP000593566">
    <property type="component" value="Unassembled WGS sequence"/>
</dbReference>
<evidence type="ECO:0000256" key="9">
    <source>
        <dbReference type="SAM" id="MobiDB-lite"/>
    </source>
</evidence>
<evidence type="ECO:0000256" key="1">
    <source>
        <dbReference type="ARBA" id="ARBA00004123"/>
    </source>
</evidence>
<dbReference type="InterPro" id="IPR001374">
    <property type="entry name" value="R3H_dom"/>
</dbReference>
<feature type="region of interest" description="Disordered" evidence="9">
    <location>
        <begin position="481"/>
        <end position="518"/>
    </location>
</feature>
<comment type="caution">
    <text evidence="12">The sequence shown here is derived from an EMBL/GenBank/DDBJ whole genome shotgun (WGS) entry which is preliminary data.</text>
</comment>
<evidence type="ECO:0000259" key="10">
    <source>
        <dbReference type="PROSITE" id="PS50174"/>
    </source>
</evidence>
<feature type="compositionally biased region" description="Polar residues" evidence="9">
    <location>
        <begin position="245"/>
        <end position="255"/>
    </location>
</feature>
<feature type="compositionally biased region" description="Basic residues" evidence="9">
    <location>
        <begin position="310"/>
        <end position="320"/>
    </location>
</feature>
<dbReference type="InterPro" id="IPR034082">
    <property type="entry name" value="R3H_G-patch"/>
</dbReference>
<dbReference type="GeneID" id="59333537"/>
<accession>A0A8H6F8V9</accession>
<evidence type="ECO:0000256" key="7">
    <source>
        <dbReference type="ARBA" id="ARBA00023187"/>
    </source>
</evidence>
<keyword evidence="8" id="KW-0539">Nucleus</keyword>
<dbReference type="AlphaFoldDB" id="A0A8H6F8V9"/>
<evidence type="ECO:0000256" key="6">
    <source>
        <dbReference type="ARBA" id="ARBA00022664"/>
    </source>
</evidence>
<dbReference type="RefSeq" id="XP_037148741.1">
    <property type="nucleotide sequence ID" value="XM_037296043.1"/>
</dbReference>
<reference evidence="12 13" key="1">
    <citation type="journal article" date="2020" name="Genomics">
        <title>Complete, high-quality genomes from long-read metagenomic sequencing of two wolf lichen thalli reveals enigmatic genome architecture.</title>
        <authorList>
            <person name="McKenzie S.K."/>
            <person name="Walston R.F."/>
            <person name="Allen J.L."/>
        </authorList>
    </citation>
    <scope>NUCLEOTIDE SEQUENCE [LARGE SCALE GENOMIC DNA]</scope>
    <source>
        <strain evidence="12">WasteWater1</strain>
    </source>
</reference>
<evidence type="ECO:0000313" key="13">
    <source>
        <dbReference type="Proteomes" id="UP000593566"/>
    </source>
</evidence>
<dbReference type="InterPro" id="IPR000467">
    <property type="entry name" value="G_patch_dom"/>
</dbReference>
<comment type="subcellular location">
    <subcellularLocation>
        <location evidence="2">Cytoplasm</location>
    </subcellularLocation>
    <subcellularLocation>
        <location evidence="1">Nucleus</location>
    </subcellularLocation>
</comment>
<proteinExistence type="inferred from homology"/>
<feature type="region of interest" description="Disordered" evidence="9">
    <location>
        <begin position="1"/>
        <end position="135"/>
    </location>
</feature>
<dbReference type="GO" id="GO:0008380">
    <property type="term" value="P:RNA splicing"/>
    <property type="evidence" value="ECO:0007669"/>
    <property type="project" value="UniProtKB-KW"/>
</dbReference>
<dbReference type="PROSITE" id="PS51061">
    <property type="entry name" value="R3H"/>
    <property type="match status" value="1"/>
</dbReference>
<feature type="region of interest" description="Disordered" evidence="9">
    <location>
        <begin position="190"/>
        <end position="260"/>
    </location>
</feature>
<keyword evidence="6" id="KW-0507">mRNA processing</keyword>
<keyword evidence="7" id="KW-0508">mRNA splicing</keyword>
<feature type="compositionally biased region" description="Polar residues" evidence="9">
    <location>
        <begin position="275"/>
        <end position="288"/>
    </location>
</feature>
<feature type="compositionally biased region" description="Basic and acidic residues" evidence="9">
    <location>
        <begin position="56"/>
        <end position="75"/>
    </location>
</feature>
<dbReference type="SUPFAM" id="SSF82708">
    <property type="entry name" value="R3H domain"/>
    <property type="match status" value="1"/>
</dbReference>
<dbReference type="EMBL" id="JACCJB010000020">
    <property type="protein sequence ID" value="KAF6219306.1"/>
    <property type="molecule type" value="Genomic_DNA"/>
</dbReference>
<evidence type="ECO:0000259" key="11">
    <source>
        <dbReference type="PROSITE" id="PS51061"/>
    </source>
</evidence>
<feature type="compositionally biased region" description="Basic and acidic residues" evidence="9">
    <location>
        <begin position="492"/>
        <end position="510"/>
    </location>
</feature>
<dbReference type="Gene3D" id="3.30.1370.50">
    <property type="entry name" value="R3H-like domain"/>
    <property type="match status" value="1"/>
</dbReference>
<protein>
    <recommendedName>
        <fullName evidence="4">Protein SQS1</fullName>
    </recommendedName>
</protein>
<name>A0A8H6F8V9_9LECA</name>
<dbReference type="SMART" id="SM00393">
    <property type="entry name" value="R3H"/>
    <property type="match status" value="1"/>
</dbReference>
<evidence type="ECO:0000256" key="2">
    <source>
        <dbReference type="ARBA" id="ARBA00004496"/>
    </source>
</evidence>
<comment type="similarity">
    <text evidence="3">Belongs to the SQS1 family.</text>
</comment>
<dbReference type="PANTHER" id="PTHR14195">
    <property type="entry name" value="G PATCH DOMAIN CONTAINING PROTEIN 2"/>
    <property type="match status" value="1"/>
</dbReference>
<feature type="compositionally biased region" description="Polar residues" evidence="9">
    <location>
        <begin position="33"/>
        <end position="55"/>
    </location>
</feature>
<organism evidence="12 13">
    <name type="scientific">Letharia lupina</name>
    <dbReference type="NCBI Taxonomy" id="560253"/>
    <lineage>
        <taxon>Eukaryota</taxon>
        <taxon>Fungi</taxon>
        <taxon>Dikarya</taxon>
        <taxon>Ascomycota</taxon>
        <taxon>Pezizomycotina</taxon>
        <taxon>Lecanoromycetes</taxon>
        <taxon>OSLEUM clade</taxon>
        <taxon>Lecanoromycetidae</taxon>
        <taxon>Lecanorales</taxon>
        <taxon>Lecanorineae</taxon>
        <taxon>Parmeliaceae</taxon>
        <taxon>Letharia</taxon>
    </lineage>
</organism>
<keyword evidence="13" id="KW-1185">Reference proteome</keyword>
<dbReference type="SMART" id="SM00443">
    <property type="entry name" value="G_patch"/>
    <property type="match status" value="1"/>
</dbReference>
<dbReference type="GO" id="GO:0005634">
    <property type="term" value="C:nucleus"/>
    <property type="evidence" value="ECO:0007669"/>
    <property type="project" value="UniProtKB-SubCell"/>
</dbReference>
<dbReference type="Pfam" id="PF01585">
    <property type="entry name" value="G-patch"/>
    <property type="match status" value="1"/>
</dbReference>
<feature type="compositionally biased region" description="Polar residues" evidence="9">
    <location>
        <begin position="85"/>
        <end position="110"/>
    </location>
</feature>
<feature type="compositionally biased region" description="Gly residues" evidence="9">
    <location>
        <begin position="1"/>
        <end position="17"/>
    </location>
</feature>
<feature type="domain" description="G-patch" evidence="10">
    <location>
        <begin position="793"/>
        <end position="837"/>
    </location>
</feature>